<dbReference type="PANTHER" id="PTHR17695">
    <property type="entry name" value="SMALL SUBUNIT PROCESSOME COMPONENT 20 HOMOLOG"/>
    <property type="match status" value="1"/>
</dbReference>
<proteinExistence type="predicted"/>
<evidence type="ECO:0000259" key="4">
    <source>
        <dbReference type="Pfam" id="PF23099"/>
    </source>
</evidence>
<feature type="compositionally biased region" description="Basic and acidic residues" evidence="1">
    <location>
        <begin position="2661"/>
        <end position="2673"/>
    </location>
</feature>
<protein>
    <submittedName>
        <fullName evidence="5">DRIM (Down-regulated in metastasis)-like proteins</fullName>
    </submittedName>
</protein>
<dbReference type="SUPFAM" id="SSF48371">
    <property type="entry name" value="ARM repeat"/>
    <property type="match status" value="2"/>
</dbReference>
<dbReference type="Proteomes" id="UP000054845">
    <property type="component" value="Unassembled WGS sequence"/>
</dbReference>
<dbReference type="EMBL" id="CCYA01000265">
    <property type="protein sequence ID" value="CEH17868.1"/>
    <property type="molecule type" value="Genomic_DNA"/>
</dbReference>
<feature type="domain" description="U3 small nucleolar RNA-associated protein 20 C-terminal" evidence="4">
    <location>
        <begin position="2558"/>
        <end position="2842"/>
    </location>
</feature>
<evidence type="ECO:0000259" key="3">
    <source>
        <dbReference type="Pfam" id="PF20416"/>
    </source>
</evidence>
<name>A0A0P1BM15_9BASI</name>
<feature type="region of interest" description="Disordered" evidence="1">
    <location>
        <begin position="2661"/>
        <end position="2689"/>
    </location>
</feature>
<feature type="region of interest" description="Disordered" evidence="1">
    <location>
        <begin position="936"/>
        <end position="969"/>
    </location>
</feature>
<organism evidence="5 6">
    <name type="scientific">Ceraceosorus bombacis</name>
    <dbReference type="NCBI Taxonomy" id="401625"/>
    <lineage>
        <taxon>Eukaryota</taxon>
        <taxon>Fungi</taxon>
        <taxon>Dikarya</taxon>
        <taxon>Basidiomycota</taxon>
        <taxon>Ustilaginomycotina</taxon>
        <taxon>Exobasidiomycetes</taxon>
        <taxon>Ceraceosorales</taxon>
        <taxon>Ceraceosoraceae</taxon>
        <taxon>Ceraceosorus</taxon>
    </lineage>
</organism>
<feature type="compositionally biased region" description="Polar residues" evidence="1">
    <location>
        <begin position="937"/>
        <end position="952"/>
    </location>
</feature>
<sequence>MPPSASFPAKKAKKKPTREAAFNKALTAEKAARSATLAASGKVAYRSFNDRLATAHIGASKTARNHALAGLEAHGPLAASSSSSTSHRIMDVDDDLDDEATADAVFSETSFGRALTGWRELNLSLPFTSFAQQAAPLAQTLPLLLHHREKVSSLLADLLTSHHPDAWLAYDAAIDLVPRLALDLQEESEPVYPELLGALLHAATLSKHQCNQDERLAARLVENAFDSAAVTLRVVAPLLLRQEDSKRLLATWDLVKPYLGWYSSEIGSGQYLAQATERHVNQDDGDDDHLERDGEQEAQGDAESSADAEDAAGRGVEAGDDASRPRSRPRKVPSYTRRFAAEALAHLARKARETQLDNLASAMIRDASALSSTTFTVGVAAVWAEVCKASDGRLQSGAIAVLERLLALRYLKPDLPATLQNVSLLVLVNLTHQVHSSHLAPVAEMLITRAASTLRSLKACSDQKAADTLTSELAHLLQLVGVFVGVRKGKRVDDSLKPTLFGFLLEFSEWASHYHSSTNVAKRLLSQRSVELLALSLPLGRIQELVGRGIKIIDAFGAAPVLSPHFAALVMALGRSEISWSGFKQFVMPAVMRLTTAALTSPADGGQQASALALLDELNRQGNLGETIASSAATPHVANWCSKVTAAVNDQLSSLVLRVEQVVRSEQLAVDAVVQPLDLAAIRLSPTFARLQARSFTGSLQHLVSAALQIGLNREWRSSPLNGLLIAALAMDALSDILESDVSNKDEGQHLASLLGSEGAVTLVLSHLADHHLAFCAATRLMITARSKRIECASRSPPSLIHLKDVVAKHAASSDARMRRAIADLLTASPSTPITDLLSMISAIEALPLTIECIRDRNVRTRALVRDFIRLGAPAASDAEQHALAVDLIARYLVGIFKLNLSPLWPEAREALVEFSTKYGEQVWAVAFRELQDNCHGPQTPTDWTAPTQLSQKDAGRSEPSVWFDDPQDKEFDDPQLRARLFAIAAALNAALQDGTHERQRMMDDLGEIQSVEGRLDVQNYHSQILKLFVRLPRLVEKHNAPFVEHFLALVQDTAAITDDEDEEAFQANTATSKTAVTPRLGATSKERRARLCSYLELFSQLTNPKALSRAEDLHRYFMSLCAIGDPSIQRPALKCVLTWKDPAHVPYAENLLALLETSKFREELSSFNLAASGDTIQPAHRSGLLPVLIRILFGIMVSRRNRSSSGAGQSARKTAIMAAFARLAAEDLGTLVDLMLAPFKNQRVVDLPADEQFRFSSTASSASIRRQNGFIALLADVIKHVSQAMRPYWPQLISVTLNLAHHASLAAEKAEGSTKALRSLRQAGLRRIAELFNQPGKDLFNWQPFLPALFEGFIDPRLPTLPADSAQGSSALLDLFYVWSGRLEFVHLLHSQYNDQLLPSVFACLAEQTVKPPVITRILDIVDRLLVISTLEVQEGGEAEVDRVLRPNTSAFLNSIRPLMQRHGLAGSSSPKSTDDSVRRLTHILASLARYVESPEDASQLLKMLGPMLRKSNHAVPERTKTDLLRIFRDLLALTPDFKDPASEIFTAHYHTFSAAFATMRSAESRQTLVAAFGQFAKIDTNLARIARWIEELNAFSTRRVEEPDFDRRLEAFDEITSSKQDIALREWVPLLQNMLHFIQDQDELAIRSNAGQLLRVYLEAVARVSASDADGWRHTYRTIVQPGLRRCIRSKHELVRREVLGVLMSAIEYLGDSFDSLGDMKCLLADGDEEASFFTNIYHTQLHRRARALKRLGDQAEAGRIRGKTIVELLSPLLMHFLIPGNAVSDHNLITDTIVCFGRLAAQLQWGSYNALLWRFLRLANETEGSQKIFVRAAMAVLDSFHFELDAQVCGDDGAEVIEEGEQDAENELKVQGTMHSDAVQQSGKILDAVTSRLLPALMGYLDEKDEADDAVRLPVAIGVCRVALRLPEPSKSNHIGKLLTTLANVQKSKSQVTRDLGRDSLCKVMTALGPEHLPTAMRELRRALVRGTQLAVLAFTAHGLLVHLMSLPADAPAHLSLLEHGVEDLVHVATEDIFGLTAEDRVTVENRTKLKEVKHSKSMDTFERLAKVVAPLQFGVLLEPVRDVLAETEAQRSLIAAEDALRRIASGLNANPHFGAETFFTLCHSLIAGNAAFLQPQKSAMNKGGAKLKGGYRFITHMKRRDVELGLAAQDHRARNAHRFVAFGLDLLVTALRRERFKDAASMLAVRLDPLVNLAGHTLYAPQSSIVVLSMKAISGLVKHDLPSLEQAAPVFAKQILAIVQREGTAQSTMGQAAIKCLTSVLRGCQDAHLPEQQLADLVKVVIPELEEPLAQSAIFALLRGILSRKIVLLEMYEAMDKIAEILVTNQSATVRDSCRAAMIHFMLEYPLGKSRLRKQMQFMAKNLSYTYESGRLSLLSLLSSVLAKFDMVVIREHADLLFVALVTVLANDDSSSCREQAARLIGVLCTLVDEEHRGRMIHLTHSWATQREQSQLMRVAMQVYGIFLGAVPESASEWLPRALSSLDGTLQACVSDLVGAELDTTFDDLGDPKQLDWQLAYQALQFAEQLRSGQQALDILESRSTSSIWRSTVGLLLFPHAWVRLAASRSLGSLFASTPAAQPTEDEPLSLDFMIEIARKLALQLQADAEEVNDELSLQAVKNLLYIGRCFALMPAHDRGSSIERTEEASAHDEGDDENESTPEEQDNAAANPLAWLYTKLSFTARGARLNAGNAEPQINRAASVLRWFAAMATQLESSRIEPFLSHMIGPIFRILDDESLKADRFDELKSLAMEVQELLQAQLGATRYAAVHSRIKQAILEKRRERKTARLMQGISNPEAATARRAKENAKKHESRKRKNAKFADTKVRNKPSKRSRAS</sequence>
<feature type="domain" description="U3 small nucleolar RNA-associated protein 20" evidence="3">
    <location>
        <begin position="1907"/>
        <end position="2130"/>
    </location>
</feature>
<dbReference type="InterPro" id="IPR016024">
    <property type="entry name" value="ARM-type_fold"/>
</dbReference>
<accession>A0A0P1BM15</accession>
<keyword evidence="6" id="KW-1185">Reference proteome</keyword>
<evidence type="ECO:0000313" key="5">
    <source>
        <dbReference type="EMBL" id="CEH17868.1"/>
    </source>
</evidence>
<evidence type="ECO:0000256" key="1">
    <source>
        <dbReference type="SAM" id="MobiDB-lite"/>
    </source>
</evidence>
<dbReference type="InterPro" id="IPR011989">
    <property type="entry name" value="ARM-like"/>
</dbReference>
<dbReference type="Gene3D" id="1.25.10.10">
    <property type="entry name" value="Leucine-rich Repeat Variant"/>
    <property type="match status" value="2"/>
</dbReference>
<feature type="domain" description="U3 small nucleolar RNA-associated protein 20 N-terminal" evidence="2">
    <location>
        <begin position="1087"/>
        <end position="1693"/>
    </location>
</feature>
<evidence type="ECO:0000259" key="2">
    <source>
        <dbReference type="Pfam" id="PF07539"/>
    </source>
</evidence>
<feature type="compositionally biased region" description="Acidic residues" evidence="1">
    <location>
        <begin position="296"/>
        <end position="310"/>
    </location>
</feature>
<dbReference type="GO" id="GO:0032040">
    <property type="term" value="C:small-subunit processome"/>
    <property type="evidence" value="ECO:0007669"/>
    <property type="project" value="TreeGrafter"/>
</dbReference>
<reference evidence="5 6" key="1">
    <citation type="submission" date="2014-09" db="EMBL/GenBank/DDBJ databases">
        <authorList>
            <person name="Magalhaes I.L.F."/>
            <person name="Oliveira U."/>
            <person name="Santos F.R."/>
            <person name="Vidigal T.H.D.A."/>
            <person name="Brescovit A.D."/>
            <person name="Santos A.J."/>
        </authorList>
    </citation>
    <scope>NUCLEOTIDE SEQUENCE [LARGE SCALE GENOMIC DNA]</scope>
</reference>
<dbReference type="Pfam" id="PF20416">
    <property type="entry name" value="UTP20"/>
    <property type="match status" value="1"/>
</dbReference>
<dbReference type="InterPro" id="IPR052575">
    <property type="entry name" value="SSU_processome_comp_20"/>
</dbReference>
<evidence type="ECO:0000313" key="6">
    <source>
        <dbReference type="Proteomes" id="UP000054845"/>
    </source>
</evidence>
<dbReference type="PANTHER" id="PTHR17695:SF11">
    <property type="entry name" value="SMALL SUBUNIT PROCESSOME COMPONENT 20 HOMOLOG"/>
    <property type="match status" value="1"/>
</dbReference>
<dbReference type="Pfam" id="PF23099">
    <property type="entry name" value="UTP20_C"/>
    <property type="match status" value="1"/>
</dbReference>
<dbReference type="OrthoDB" id="360653at2759"/>
<feature type="compositionally biased region" description="Acidic residues" evidence="1">
    <location>
        <begin position="2674"/>
        <end position="2687"/>
    </location>
</feature>
<dbReference type="InterPro" id="IPR011430">
    <property type="entry name" value="UTP20_N"/>
</dbReference>
<dbReference type="InterPro" id="IPR057525">
    <property type="entry name" value="UTP20_C"/>
</dbReference>
<dbReference type="InterPro" id="IPR046523">
    <property type="entry name" value="UTP20_dom"/>
</dbReference>
<feature type="region of interest" description="Disordered" evidence="1">
    <location>
        <begin position="2810"/>
        <end position="2860"/>
    </location>
</feature>
<dbReference type="GO" id="GO:0030686">
    <property type="term" value="C:90S preribosome"/>
    <property type="evidence" value="ECO:0007669"/>
    <property type="project" value="TreeGrafter"/>
</dbReference>
<dbReference type="STRING" id="401625.A0A0P1BM15"/>
<feature type="compositionally biased region" description="Basic residues" evidence="1">
    <location>
        <begin position="2850"/>
        <end position="2860"/>
    </location>
</feature>
<dbReference type="Pfam" id="PF07539">
    <property type="entry name" value="UTP20_N"/>
    <property type="match status" value="1"/>
</dbReference>
<feature type="region of interest" description="Disordered" evidence="1">
    <location>
        <begin position="279"/>
        <end position="333"/>
    </location>
</feature>